<dbReference type="GeneID" id="20250666"/>
<reference evidence="3 4" key="1">
    <citation type="journal article" date="2013" name="Nature">
        <title>Insights into bilaterian evolution from three spiralian genomes.</title>
        <authorList>
            <person name="Simakov O."/>
            <person name="Marletaz F."/>
            <person name="Cho S.J."/>
            <person name="Edsinger-Gonzales E."/>
            <person name="Havlak P."/>
            <person name="Hellsten U."/>
            <person name="Kuo D.H."/>
            <person name="Larsson T."/>
            <person name="Lv J."/>
            <person name="Arendt D."/>
            <person name="Savage R."/>
            <person name="Osoegawa K."/>
            <person name="de Jong P."/>
            <person name="Grimwood J."/>
            <person name="Chapman J.A."/>
            <person name="Shapiro H."/>
            <person name="Aerts A."/>
            <person name="Otillar R.P."/>
            <person name="Terry A.Y."/>
            <person name="Boore J.L."/>
            <person name="Grigoriev I.V."/>
            <person name="Lindberg D.R."/>
            <person name="Seaver E.C."/>
            <person name="Weisblat D.A."/>
            <person name="Putnam N.H."/>
            <person name="Rokhsar D.S."/>
        </authorList>
    </citation>
    <scope>NUCLEOTIDE SEQUENCE [LARGE SCALE GENOMIC DNA]</scope>
</reference>
<protein>
    <submittedName>
        <fullName evidence="3">Uncharacterized protein</fullName>
    </submittedName>
</protein>
<dbReference type="HOGENOM" id="CLU_1116809_0_0_1"/>
<organism evidence="3 4">
    <name type="scientific">Lottia gigantea</name>
    <name type="common">Giant owl limpet</name>
    <dbReference type="NCBI Taxonomy" id="225164"/>
    <lineage>
        <taxon>Eukaryota</taxon>
        <taxon>Metazoa</taxon>
        <taxon>Spiralia</taxon>
        <taxon>Lophotrochozoa</taxon>
        <taxon>Mollusca</taxon>
        <taxon>Gastropoda</taxon>
        <taxon>Patellogastropoda</taxon>
        <taxon>Lottioidea</taxon>
        <taxon>Lottiidae</taxon>
        <taxon>Lottia</taxon>
    </lineage>
</organism>
<dbReference type="AlphaFoldDB" id="V4AD16"/>
<feature type="region of interest" description="Disordered" evidence="1">
    <location>
        <begin position="66"/>
        <end position="136"/>
    </location>
</feature>
<feature type="compositionally biased region" description="Low complexity" evidence="1">
    <location>
        <begin position="122"/>
        <end position="136"/>
    </location>
</feature>
<sequence>MKYIISIFLLFVIGLAVSHELKTEKKDINHAKDAQLTKDVAIKLPEEKSNIAAKVETLPVHKLRLLKKRSPGKRSRERYGYYYGGRSRGGHSRGGRSRGGHSRHRGHSHGGHSRRGGRSRHSGSSSGGRSSYGGRSYGSYYGNSRYNYGQSGRSQGGYVPYRGSGYPNYGSRYIGVIRYGSRPIGTNSISGNQSPISGNCNCPFSQNNEPSVESDEYDFDYLRQWQRAFSSHPCCRQRWEVYWSNSQRK</sequence>
<dbReference type="Proteomes" id="UP000030746">
    <property type="component" value="Unassembled WGS sequence"/>
</dbReference>
<dbReference type="OMA" id="THPCCAG"/>
<dbReference type="KEGG" id="lgi:LOTGIDRAFT_238125"/>
<keyword evidence="2" id="KW-0732">Signal</keyword>
<dbReference type="CTD" id="20250666"/>
<evidence type="ECO:0000313" key="4">
    <source>
        <dbReference type="Proteomes" id="UP000030746"/>
    </source>
</evidence>
<evidence type="ECO:0000313" key="3">
    <source>
        <dbReference type="EMBL" id="ESP01879.1"/>
    </source>
</evidence>
<proteinExistence type="predicted"/>
<feature type="compositionally biased region" description="Basic residues" evidence="1">
    <location>
        <begin position="88"/>
        <end position="121"/>
    </location>
</feature>
<evidence type="ECO:0000256" key="1">
    <source>
        <dbReference type="SAM" id="MobiDB-lite"/>
    </source>
</evidence>
<feature type="signal peptide" evidence="2">
    <location>
        <begin position="1"/>
        <end position="18"/>
    </location>
</feature>
<feature type="compositionally biased region" description="Basic residues" evidence="1">
    <location>
        <begin position="66"/>
        <end position="76"/>
    </location>
</feature>
<name>V4AD16_LOTGI</name>
<dbReference type="RefSeq" id="XP_009047464.1">
    <property type="nucleotide sequence ID" value="XM_009049216.1"/>
</dbReference>
<gene>
    <name evidence="3" type="ORF">LOTGIDRAFT_238125</name>
</gene>
<evidence type="ECO:0000256" key="2">
    <source>
        <dbReference type="SAM" id="SignalP"/>
    </source>
</evidence>
<accession>V4AD16</accession>
<keyword evidence="4" id="KW-1185">Reference proteome</keyword>
<feature type="chain" id="PRO_5004715939" evidence="2">
    <location>
        <begin position="19"/>
        <end position="249"/>
    </location>
</feature>
<dbReference type="EMBL" id="KB200347">
    <property type="protein sequence ID" value="ESP01879.1"/>
    <property type="molecule type" value="Genomic_DNA"/>
</dbReference>